<proteinExistence type="predicted"/>
<accession>A0A9P7UXE7</accession>
<organism evidence="2 3">
    <name type="scientific">Marasmius oreades</name>
    <name type="common">fairy-ring Marasmius</name>
    <dbReference type="NCBI Taxonomy" id="181124"/>
    <lineage>
        <taxon>Eukaryota</taxon>
        <taxon>Fungi</taxon>
        <taxon>Dikarya</taxon>
        <taxon>Basidiomycota</taxon>
        <taxon>Agaricomycotina</taxon>
        <taxon>Agaricomycetes</taxon>
        <taxon>Agaricomycetidae</taxon>
        <taxon>Agaricales</taxon>
        <taxon>Marasmiineae</taxon>
        <taxon>Marasmiaceae</taxon>
        <taxon>Marasmius</taxon>
    </lineage>
</organism>
<gene>
    <name evidence="2" type="ORF">E1B28_003878</name>
</gene>
<evidence type="ECO:0000313" key="2">
    <source>
        <dbReference type="EMBL" id="KAG7096441.1"/>
    </source>
</evidence>
<dbReference type="KEGG" id="more:E1B28_003878"/>
<protein>
    <submittedName>
        <fullName evidence="2">Uncharacterized protein</fullName>
    </submittedName>
</protein>
<reference evidence="2" key="1">
    <citation type="journal article" date="2021" name="Genome Biol. Evol.">
        <title>The assembled and annotated genome of the fairy-ring fungus Marasmius oreades.</title>
        <authorList>
            <person name="Hiltunen M."/>
            <person name="Ament-Velasquez S.L."/>
            <person name="Johannesson H."/>
        </authorList>
    </citation>
    <scope>NUCLEOTIDE SEQUENCE</scope>
    <source>
        <strain evidence="2">03SP1</strain>
    </source>
</reference>
<dbReference type="GeneID" id="66072954"/>
<dbReference type="Proteomes" id="UP001049176">
    <property type="component" value="Chromosome 2"/>
</dbReference>
<evidence type="ECO:0000256" key="1">
    <source>
        <dbReference type="SAM" id="MobiDB-lite"/>
    </source>
</evidence>
<dbReference type="RefSeq" id="XP_043012911.1">
    <property type="nucleotide sequence ID" value="XM_043148316.1"/>
</dbReference>
<name>A0A9P7UXE7_9AGAR</name>
<dbReference type="AlphaFoldDB" id="A0A9P7UXE7"/>
<feature type="region of interest" description="Disordered" evidence="1">
    <location>
        <begin position="1"/>
        <end position="28"/>
    </location>
</feature>
<keyword evidence="3" id="KW-1185">Reference proteome</keyword>
<evidence type="ECO:0000313" key="3">
    <source>
        <dbReference type="Proteomes" id="UP001049176"/>
    </source>
</evidence>
<dbReference type="EMBL" id="CM032182">
    <property type="protein sequence ID" value="KAG7096441.1"/>
    <property type="molecule type" value="Genomic_DNA"/>
</dbReference>
<sequence>MSSKHHSSQSSGPRSHTSRPSTWTPYCRPAPDSVRPTLTLVEEPHILDCYRACLERAKQQGDESGIRRMEEVIRHAERPHVVEFNYLGMPYTPSIHGPARRLRLDLDRFDLDFVYWDARLIGEKFTFGCTVMPHDLPSTTLYDWREHDVKVFMIDSFDDRQIAVTDDFLMTGVAGQRILIKVPTGRSSSPYASQLVMFQPEDGPLPVPIFALY</sequence>
<comment type="caution">
    <text evidence="2">The sequence shown here is derived from an EMBL/GenBank/DDBJ whole genome shotgun (WGS) entry which is preliminary data.</text>
</comment>